<protein>
    <submittedName>
        <fullName evidence="1">Uncharacterized protein</fullName>
    </submittedName>
</protein>
<name>A0A231VLP8_THETR</name>
<gene>
    <name evidence="1" type="ORF">CE561_03160</name>
</gene>
<dbReference type="RefSeq" id="WP_094043997.1">
    <property type="nucleotide sequence ID" value="NZ_NKHD01000006.1"/>
</dbReference>
<sequence>MMTMCPTCYELHSDIWSKPCCRCADKTVPVEPELIISVQLFLERGFNVTSATYYQEGTGSDCIEIEIRFGKLYTDNLFSELQPDWSVTDEYPVVGDELGEPHSILSCRVEQTTDESIETQKEQVIRSLELWLDERDPQACKSLIALSGC</sequence>
<reference evidence="1 2" key="1">
    <citation type="submission" date="2017-06" db="EMBL/GenBank/DDBJ databases">
        <title>Isolation and characterization of a thermophilic and butanogenic Thermoanaerobacterium thermosaccharolyticum M5 capable of efficient degradation of hemicellulose.</title>
        <authorList>
            <person name="Xin F."/>
            <person name="Jiang Y."/>
        </authorList>
    </citation>
    <scope>NUCLEOTIDE SEQUENCE [LARGE SCALE GENOMIC DNA]</scope>
    <source>
        <strain evidence="1 2">M5</strain>
    </source>
</reference>
<evidence type="ECO:0000313" key="2">
    <source>
        <dbReference type="Proteomes" id="UP000215301"/>
    </source>
</evidence>
<proteinExistence type="predicted"/>
<organism evidence="1 2">
    <name type="scientific">Thermoanaerobacterium thermosaccharolyticum</name>
    <name type="common">Clostridium thermosaccharolyticum</name>
    <dbReference type="NCBI Taxonomy" id="1517"/>
    <lineage>
        <taxon>Bacteria</taxon>
        <taxon>Bacillati</taxon>
        <taxon>Bacillota</taxon>
        <taxon>Clostridia</taxon>
        <taxon>Thermoanaerobacterales</taxon>
        <taxon>Thermoanaerobacteraceae</taxon>
        <taxon>Thermoanaerobacterium</taxon>
    </lineage>
</organism>
<accession>A0A231VLP8</accession>
<comment type="caution">
    <text evidence="1">The sequence shown here is derived from an EMBL/GenBank/DDBJ whole genome shotgun (WGS) entry which is preliminary data.</text>
</comment>
<dbReference type="Proteomes" id="UP000215301">
    <property type="component" value="Unassembled WGS sequence"/>
</dbReference>
<dbReference type="AlphaFoldDB" id="A0A231VLP8"/>
<evidence type="ECO:0000313" key="1">
    <source>
        <dbReference type="EMBL" id="OXT09163.1"/>
    </source>
</evidence>
<dbReference type="EMBL" id="NKHD01000006">
    <property type="protein sequence ID" value="OXT09163.1"/>
    <property type="molecule type" value="Genomic_DNA"/>
</dbReference>